<dbReference type="HAMAP" id="MF_00386">
    <property type="entry name" value="UPF0161_YidD"/>
    <property type="match status" value="1"/>
</dbReference>
<dbReference type="PANTHER" id="PTHR33383:SF1">
    <property type="entry name" value="MEMBRANE PROTEIN INSERTION EFFICIENCY FACTOR-RELATED"/>
    <property type="match status" value="1"/>
</dbReference>
<comment type="similarity">
    <text evidence="1">Belongs to the UPF0161 family.</text>
</comment>
<evidence type="ECO:0000313" key="3">
    <source>
        <dbReference type="Proteomes" id="UP000178849"/>
    </source>
</evidence>
<dbReference type="Pfam" id="PF01809">
    <property type="entry name" value="YidD"/>
    <property type="match status" value="1"/>
</dbReference>
<organism evidence="2 3">
    <name type="scientific">Candidatus Komeilibacteria bacterium RIFCSPLOWO2_01_FULL_45_10</name>
    <dbReference type="NCBI Taxonomy" id="1798550"/>
    <lineage>
        <taxon>Bacteria</taxon>
        <taxon>Candidatus Komeiliibacteriota</taxon>
    </lineage>
</organism>
<reference evidence="2 3" key="1">
    <citation type="journal article" date="2016" name="Nat. Commun.">
        <title>Thousands of microbial genomes shed light on interconnected biogeochemical processes in an aquifer system.</title>
        <authorList>
            <person name="Anantharaman K."/>
            <person name="Brown C.T."/>
            <person name="Hug L.A."/>
            <person name="Sharon I."/>
            <person name="Castelle C.J."/>
            <person name="Probst A.J."/>
            <person name="Thomas B.C."/>
            <person name="Singh A."/>
            <person name="Wilkins M.J."/>
            <person name="Karaoz U."/>
            <person name="Brodie E.L."/>
            <person name="Williams K.H."/>
            <person name="Hubbard S.S."/>
            <person name="Banfield J.F."/>
        </authorList>
    </citation>
    <scope>NUCLEOTIDE SEQUENCE [LARGE SCALE GENOMIC DNA]</scope>
</reference>
<dbReference type="AlphaFoldDB" id="A0A1G2BLN9"/>
<dbReference type="SMART" id="SM01234">
    <property type="entry name" value="Haemolytic"/>
    <property type="match status" value="1"/>
</dbReference>
<protein>
    <recommendedName>
        <fullName evidence="1">Putative membrane protein insertion efficiency factor</fullName>
    </recommendedName>
</protein>
<evidence type="ECO:0000313" key="2">
    <source>
        <dbReference type="EMBL" id="OGY90012.1"/>
    </source>
</evidence>
<comment type="function">
    <text evidence="1">Could be involved in insertion of integral membrane proteins into the membrane.</text>
</comment>
<gene>
    <name evidence="2" type="ORF">A2927_01385</name>
</gene>
<evidence type="ECO:0000256" key="1">
    <source>
        <dbReference type="HAMAP-Rule" id="MF_00386"/>
    </source>
</evidence>
<keyword evidence="1" id="KW-0472">Membrane</keyword>
<dbReference type="STRING" id="1798550.A2927_01385"/>
<comment type="subcellular location">
    <subcellularLocation>
        <location evidence="1">Cell membrane</location>
        <topology evidence="1">Peripheral membrane protein</topology>
        <orientation evidence="1">Cytoplasmic side</orientation>
    </subcellularLocation>
</comment>
<dbReference type="Proteomes" id="UP000178849">
    <property type="component" value="Unassembled WGS sequence"/>
</dbReference>
<proteinExistence type="inferred from homology"/>
<dbReference type="GO" id="GO:0005886">
    <property type="term" value="C:plasma membrane"/>
    <property type="evidence" value="ECO:0007669"/>
    <property type="project" value="UniProtKB-SubCell"/>
</dbReference>
<dbReference type="InterPro" id="IPR002696">
    <property type="entry name" value="Membr_insert_effic_factor_YidD"/>
</dbReference>
<dbReference type="PANTHER" id="PTHR33383">
    <property type="entry name" value="MEMBRANE PROTEIN INSERTION EFFICIENCY FACTOR-RELATED"/>
    <property type="match status" value="1"/>
</dbReference>
<keyword evidence="1" id="KW-1003">Cell membrane</keyword>
<accession>A0A1G2BLN9</accession>
<comment type="caution">
    <text evidence="2">The sequence shown here is derived from an EMBL/GenBank/DDBJ whole genome shotgun (WGS) entry which is preliminary data.</text>
</comment>
<sequence>MKTAVLKVIRLYQRTLSLDSGWFSYRHPHGYCRFYPRCSEYCYQAIAKHGILKGSALGLRRILKCHPFNKGGEDKI</sequence>
<dbReference type="NCBIfam" id="TIGR00278">
    <property type="entry name" value="membrane protein insertion efficiency factor YidD"/>
    <property type="match status" value="1"/>
</dbReference>
<name>A0A1G2BLN9_9BACT</name>
<dbReference type="EMBL" id="MHKL01000003">
    <property type="protein sequence ID" value="OGY90012.1"/>
    <property type="molecule type" value="Genomic_DNA"/>
</dbReference>